<sequence length="239" mass="25664">MTGLYLYQTVHLARGRARNVAGHIAVLDAASRELFGRPYAPAAERLAKRIETLSAAERYPAGVSGFVRIELDPDGTERLLPAGVSLYDGYAFRSLQPEAVTVGYDLTLSEAPTSAREAAAQLARRLAERRGAEVAVRCDSAGILRSADDAPLLAIAGRTVLTAPGPASVERRLAMLAVRAAGLELREEAFGRADLPSLDELFFADHRGVTSLSRCDGLPLMTFVAERIAEAMEGLFPKK</sequence>
<dbReference type="InterPro" id="IPR043132">
    <property type="entry name" value="BCAT-like_C"/>
</dbReference>
<dbReference type="SUPFAM" id="SSF56752">
    <property type="entry name" value="D-aminoacid aminotransferase-like PLP-dependent enzymes"/>
    <property type="match status" value="1"/>
</dbReference>
<keyword evidence="1" id="KW-0808">Transferase</keyword>
<dbReference type="AlphaFoldDB" id="A0A5B3G2V6"/>
<gene>
    <name evidence="1" type="ORF">F2Y13_10910</name>
</gene>
<organism evidence="1 2">
    <name type="scientific">Alistipes shahii</name>
    <dbReference type="NCBI Taxonomy" id="328814"/>
    <lineage>
        <taxon>Bacteria</taxon>
        <taxon>Pseudomonadati</taxon>
        <taxon>Bacteroidota</taxon>
        <taxon>Bacteroidia</taxon>
        <taxon>Bacteroidales</taxon>
        <taxon>Rikenellaceae</taxon>
        <taxon>Alistipes</taxon>
    </lineage>
</organism>
<keyword evidence="1" id="KW-0032">Aminotransferase</keyword>
<dbReference type="RefSeq" id="WP_149887584.1">
    <property type="nucleotide sequence ID" value="NZ_AP031448.1"/>
</dbReference>
<comment type="caution">
    <text evidence="1">The sequence shown here is derived from an EMBL/GenBank/DDBJ whole genome shotgun (WGS) entry which is preliminary data.</text>
</comment>
<dbReference type="EMBL" id="VVXK01000016">
    <property type="protein sequence ID" value="KAA2367918.1"/>
    <property type="molecule type" value="Genomic_DNA"/>
</dbReference>
<dbReference type="InterPro" id="IPR036038">
    <property type="entry name" value="Aminotransferase-like"/>
</dbReference>
<dbReference type="Gene3D" id="3.20.10.10">
    <property type="entry name" value="D-amino Acid Aminotransferase, subunit A, domain 2"/>
    <property type="match status" value="1"/>
</dbReference>
<proteinExistence type="predicted"/>
<accession>A0A5B3G2V6</accession>
<evidence type="ECO:0000313" key="1">
    <source>
        <dbReference type="EMBL" id="KAA2367918.1"/>
    </source>
</evidence>
<reference evidence="1 2" key="1">
    <citation type="journal article" date="2019" name="Nat. Med.">
        <title>A library of human gut bacterial isolates paired with longitudinal multiomics data enables mechanistic microbiome research.</title>
        <authorList>
            <person name="Poyet M."/>
            <person name="Groussin M."/>
            <person name="Gibbons S.M."/>
            <person name="Avila-Pacheco J."/>
            <person name="Jiang X."/>
            <person name="Kearney S.M."/>
            <person name="Perrotta A.R."/>
            <person name="Berdy B."/>
            <person name="Zhao S."/>
            <person name="Lieberman T.D."/>
            <person name="Swanson P.K."/>
            <person name="Smith M."/>
            <person name="Roesemann S."/>
            <person name="Alexander J.E."/>
            <person name="Rich S.A."/>
            <person name="Livny J."/>
            <person name="Vlamakis H."/>
            <person name="Clish C."/>
            <person name="Bullock K."/>
            <person name="Deik A."/>
            <person name="Scott J."/>
            <person name="Pierce K.A."/>
            <person name="Xavier R.J."/>
            <person name="Alm E.J."/>
        </authorList>
    </citation>
    <scope>NUCLEOTIDE SEQUENCE [LARGE SCALE GENOMIC DNA]</scope>
    <source>
        <strain evidence="1 2">BIOML-A2</strain>
    </source>
</reference>
<evidence type="ECO:0000313" key="2">
    <source>
        <dbReference type="Proteomes" id="UP000323567"/>
    </source>
</evidence>
<name>A0A5B3G2V6_9BACT</name>
<protein>
    <submittedName>
        <fullName evidence="1">Aminotransferase class IV</fullName>
    </submittedName>
</protein>
<dbReference type="GO" id="GO:0008483">
    <property type="term" value="F:transaminase activity"/>
    <property type="evidence" value="ECO:0007669"/>
    <property type="project" value="UniProtKB-KW"/>
</dbReference>
<dbReference type="Proteomes" id="UP000323567">
    <property type="component" value="Unassembled WGS sequence"/>
</dbReference>